<dbReference type="KEGG" id="chv:CHELV3228_1214"/>
<evidence type="ECO:0008006" key="4">
    <source>
        <dbReference type="Google" id="ProtNLM"/>
    </source>
</evidence>
<keyword evidence="1" id="KW-1133">Transmembrane helix</keyword>
<organism evidence="2 3">
    <name type="scientific">Campylobacter helveticus</name>
    <dbReference type="NCBI Taxonomy" id="28898"/>
    <lineage>
        <taxon>Bacteria</taxon>
        <taxon>Pseudomonadati</taxon>
        <taxon>Campylobacterota</taxon>
        <taxon>Epsilonproteobacteria</taxon>
        <taxon>Campylobacterales</taxon>
        <taxon>Campylobacteraceae</taxon>
        <taxon>Campylobacter</taxon>
    </lineage>
</organism>
<name>A0AAX2UM52_9BACT</name>
<dbReference type="Proteomes" id="UP000306813">
    <property type="component" value="Unassembled WGS sequence"/>
</dbReference>
<feature type="transmembrane region" description="Helical" evidence="1">
    <location>
        <begin position="71"/>
        <end position="94"/>
    </location>
</feature>
<reference evidence="2 3" key="1">
    <citation type="submission" date="2019-05" db="EMBL/GenBank/DDBJ databases">
        <title>Draft genomes of eight strains of Campylobacter helveticus isolated from cats and a dog in New Zealand.</title>
        <authorList>
            <person name="Bojanic K."/>
            <person name="Midwinter A.C."/>
            <person name="Biggs P.J."/>
            <person name="Acke E."/>
            <person name="Cornelius A.J."/>
            <person name="Marshall J.C."/>
        </authorList>
    </citation>
    <scope>NUCLEOTIDE SEQUENCE [LARGE SCALE GENOMIC DNA]</scope>
    <source>
        <strain evidence="2 3">ACP123b</strain>
    </source>
</reference>
<feature type="transmembrane region" description="Helical" evidence="1">
    <location>
        <begin position="6"/>
        <end position="24"/>
    </location>
</feature>
<dbReference type="EMBL" id="VDBS01000017">
    <property type="protein sequence ID" value="TNB58528.1"/>
    <property type="molecule type" value="Genomic_DNA"/>
</dbReference>
<dbReference type="RefSeq" id="WP_082200152.1">
    <property type="nucleotide sequence ID" value="NZ_CP020478.1"/>
</dbReference>
<evidence type="ECO:0000313" key="3">
    <source>
        <dbReference type="Proteomes" id="UP000306813"/>
    </source>
</evidence>
<dbReference type="GeneID" id="52037117"/>
<evidence type="ECO:0000313" key="2">
    <source>
        <dbReference type="EMBL" id="TNB58528.1"/>
    </source>
</evidence>
<proteinExistence type="predicted"/>
<evidence type="ECO:0000256" key="1">
    <source>
        <dbReference type="SAM" id="Phobius"/>
    </source>
</evidence>
<keyword evidence="1" id="KW-0812">Transmembrane</keyword>
<feature type="transmembrane region" description="Helical" evidence="1">
    <location>
        <begin position="45"/>
        <end position="65"/>
    </location>
</feature>
<gene>
    <name evidence="2" type="ORF">FDW42_01940</name>
</gene>
<keyword evidence="1" id="KW-0472">Membrane</keyword>
<sequence>MNLDTFLIYYFAFLILFGLLGLKFQKKSQFNDKKFYRLCPCKKMAENGSLSMICMYSAMGGFLYSATSLSFIGFVNLELNALFVLSLLCAYVGWRLKTE</sequence>
<comment type="caution">
    <text evidence="2">The sequence shown here is derived from an EMBL/GenBank/DDBJ whole genome shotgun (WGS) entry which is preliminary data.</text>
</comment>
<dbReference type="AlphaFoldDB" id="A0AAX2UM52"/>
<protein>
    <recommendedName>
        <fullName evidence="4">Small hydrophobic protein</fullName>
    </recommendedName>
</protein>
<accession>A0AAX2UM52</accession>